<dbReference type="Proteomes" id="UP000002363">
    <property type="component" value="Plasmid pECL_B"/>
</dbReference>
<organism evidence="2 3">
    <name type="scientific">Enterobacter cloacae subsp. cloacae (strain ATCC 13047 / DSM 30054 / NBRC 13535 / NCTC 10005 / WDCM 00083 / NCDC 279-56)</name>
    <dbReference type="NCBI Taxonomy" id="716541"/>
    <lineage>
        <taxon>Bacteria</taxon>
        <taxon>Pseudomonadati</taxon>
        <taxon>Pseudomonadota</taxon>
        <taxon>Gammaproteobacteria</taxon>
        <taxon>Enterobacterales</taxon>
        <taxon>Enterobacteriaceae</taxon>
        <taxon>Enterobacter</taxon>
        <taxon>Enterobacter cloacae complex</taxon>
    </lineage>
</organism>
<dbReference type="PATRIC" id="fig|716541.4.peg.240"/>
<dbReference type="EMBL" id="CP001920">
    <property type="protein sequence ID" value="ADF64984.1"/>
    <property type="molecule type" value="Genomic_DNA"/>
</dbReference>
<sequence length="145" mass="16720">MNTKMLNNTEELTQATVSLFGIFAPHIPLAVYNYMEEYVFAYRYKGFAIKEIEDGHEYFLPLHIERISMITPMDKQLLDVTPDALGVLLTLHCYSQCIKSDLSALSEENKLNASNQIAVLKEKRAYLLDYAIKTFPPEYFVMLLK</sequence>
<dbReference type="RefSeq" id="WP_013087292.1">
    <property type="nucleotide sequence ID" value="NC_014108.1"/>
</dbReference>
<keyword evidence="2" id="KW-0614">Plasmid</keyword>
<evidence type="ECO:0000313" key="3">
    <source>
        <dbReference type="Proteomes" id="UP000002363"/>
    </source>
</evidence>
<dbReference type="HOGENOM" id="CLU_1783908_0_0_6"/>
<keyword evidence="1" id="KW-1133">Transmembrane helix</keyword>
<keyword evidence="1" id="KW-0472">Membrane</keyword>
<evidence type="ECO:0000256" key="1">
    <source>
        <dbReference type="SAM" id="Phobius"/>
    </source>
</evidence>
<evidence type="ECO:0000313" key="2">
    <source>
        <dbReference type="EMBL" id="ADF64984.1"/>
    </source>
</evidence>
<dbReference type="AlphaFoldDB" id="A0A0H3CUL4"/>
<dbReference type="Gene3D" id="3.30.70.3580">
    <property type="entry name" value="Antirestriction protein"/>
    <property type="match status" value="1"/>
</dbReference>
<dbReference type="InterPro" id="IPR042297">
    <property type="entry name" value="Antirestriction_sf"/>
</dbReference>
<gene>
    <name evidence="2" type="ordered locus">ECL_B022</name>
</gene>
<dbReference type="OrthoDB" id="9921540at2"/>
<name>A0A0H3CUL4_ENTCC</name>
<accession>A0A0H3CUL4</accession>
<dbReference type="EnsemblBacteria" id="ADF64984">
    <property type="protein sequence ID" value="ADF64984"/>
    <property type="gene ID" value="ECL_B022"/>
</dbReference>
<geneLocation type="plasmid" evidence="2 3">
    <name>pECL_B</name>
</geneLocation>
<proteinExistence type="predicted"/>
<feature type="transmembrane region" description="Helical" evidence="1">
    <location>
        <begin position="12"/>
        <end position="35"/>
    </location>
</feature>
<dbReference type="KEGG" id="enc:ECL_B022"/>
<protein>
    <submittedName>
        <fullName evidence="2">Uncharacterized protein</fullName>
    </submittedName>
</protein>
<keyword evidence="1" id="KW-0812">Transmembrane</keyword>
<reference evidence="2 3" key="1">
    <citation type="journal article" date="2010" name="J. Bacteriol.">
        <title>Complete genome sequence of Enterobacter cloacae subsp. cloacae type strain ATCC 13047.</title>
        <authorList>
            <person name="Ren Y."/>
            <person name="Ren Y."/>
            <person name="Zhou Z."/>
            <person name="Guo X."/>
            <person name="Li Y."/>
            <person name="Feng L."/>
            <person name="Wang L."/>
        </authorList>
    </citation>
    <scope>NUCLEOTIDE SEQUENCE [LARGE SCALE GENOMIC DNA]</scope>
    <source>
        <strain evidence="3">ATCC 13047 / DSM 30054 / NBRC 13535 / NCTC 10005 / WDCM 00083 / NCDC 279-56</strain>
        <plasmid evidence="2">pECL_B</plasmid>
    </source>
</reference>
<keyword evidence="3" id="KW-1185">Reference proteome</keyword>